<feature type="transmembrane region" description="Helical" evidence="18">
    <location>
        <begin position="334"/>
        <end position="355"/>
    </location>
</feature>
<protein>
    <submittedName>
        <fullName evidence="20">Cyclic nucleotide-gated cation channel beta-3-like isoform X2</fullName>
    </submittedName>
</protein>
<dbReference type="Gene3D" id="1.10.287.630">
    <property type="entry name" value="Helix hairpin bin"/>
    <property type="match status" value="1"/>
</dbReference>
<feature type="coiled-coil region" evidence="16">
    <location>
        <begin position="666"/>
        <end position="698"/>
    </location>
</feature>
<feature type="compositionally biased region" description="Low complexity" evidence="17">
    <location>
        <begin position="167"/>
        <end position="179"/>
    </location>
</feature>
<dbReference type="GO" id="GO:0044877">
    <property type="term" value="F:protein-containing complex binding"/>
    <property type="evidence" value="ECO:0007669"/>
    <property type="project" value="TreeGrafter"/>
</dbReference>
<evidence type="ECO:0000256" key="12">
    <source>
        <dbReference type="ARBA" id="ARBA00023303"/>
    </source>
</evidence>
<dbReference type="Gene3D" id="1.10.287.70">
    <property type="match status" value="1"/>
</dbReference>
<evidence type="ECO:0000256" key="9">
    <source>
        <dbReference type="ARBA" id="ARBA00023065"/>
    </source>
</evidence>
<dbReference type="SMART" id="SM00100">
    <property type="entry name" value="cNMP"/>
    <property type="match status" value="1"/>
</dbReference>
<dbReference type="AlphaFoldDB" id="A0AA36AG24"/>
<dbReference type="PROSITE" id="PS00888">
    <property type="entry name" value="CNMP_BINDING_1"/>
    <property type="match status" value="1"/>
</dbReference>
<dbReference type="Pfam" id="PF00027">
    <property type="entry name" value="cNMP_binding"/>
    <property type="match status" value="1"/>
</dbReference>
<keyword evidence="11" id="KW-1071">Ligand-gated ion channel</keyword>
<keyword evidence="3" id="KW-0140">cGMP</keyword>
<evidence type="ECO:0000256" key="8">
    <source>
        <dbReference type="ARBA" id="ARBA00022992"/>
    </source>
</evidence>
<dbReference type="GO" id="GO:0007601">
    <property type="term" value="P:visual perception"/>
    <property type="evidence" value="ECO:0007669"/>
    <property type="project" value="UniProtKB-KW"/>
</dbReference>
<feature type="region of interest" description="Disordered" evidence="17">
    <location>
        <begin position="91"/>
        <end position="117"/>
    </location>
</feature>
<evidence type="ECO:0000256" key="13">
    <source>
        <dbReference type="ARBA" id="ARBA00023305"/>
    </source>
</evidence>
<comment type="subcellular location">
    <subcellularLocation>
        <location evidence="1">Membrane</location>
        <topology evidence="1">Multi-pass membrane protein</topology>
    </subcellularLocation>
</comment>
<evidence type="ECO:0000256" key="17">
    <source>
        <dbReference type="SAM" id="MobiDB-lite"/>
    </source>
</evidence>
<organism evidence="20 21">
    <name type="scientific">Octopus vulgaris</name>
    <name type="common">Common octopus</name>
    <dbReference type="NCBI Taxonomy" id="6645"/>
    <lineage>
        <taxon>Eukaryota</taxon>
        <taxon>Metazoa</taxon>
        <taxon>Spiralia</taxon>
        <taxon>Lophotrochozoa</taxon>
        <taxon>Mollusca</taxon>
        <taxon>Cephalopoda</taxon>
        <taxon>Coleoidea</taxon>
        <taxon>Octopodiformes</taxon>
        <taxon>Octopoda</taxon>
        <taxon>Incirrata</taxon>
        <taxon>Octopodidae</taxon>
        <taxon>Octopus</taxon>
    </lineage>
</organism>
<evidence type="ECO:0000256" key="11">
    <source>
        <dbReference type="ARBA" id="ARBA00023286"/>
    </source>
</evidence>
<dbReference type="PANTHER" id="PTHR45638:SF1">
    <property type="entry name" value="CYCLIC NUCLEOTIDE-GATED ION CHANNEL SUBUNIT B, ISOFORM A"/>
    <property type="match status" value="1"/>
</dbReference>
<dbReference type="Proteomes" id="UP001162480">
    <property type="component" value="Chromosome 1"/>
</dbReference>
<keyword evidence="2" id="KW-0813">Transport</keyword>
<dbReference type="PROSITE" id="PS00889">
    <property type="entry name" value="CNMP_BINDING_2"/>
    <property type="match status" value="1"/>
</dbReference>
<feature type="transmembrane region" description="Helical" evidence="18">
    <location>
        <begin position="280"/>
        <end position="301"/>
    </location>
</feature>
<dbReference type="SUPFAM" id="SSF81324">
    <property type="entry name" value="Voltage-gated potassium channels"/>
    <property type="match status" value="1"/>
</dbReference>
<dbReference type="InterPro" id="IPR000595">
    <property type="entry name" value="cNMP-bd_dom"/>
</dbReference>
<dbReference type="GO" id="GO:0005222">
    <property type="term" value="F:intracellularly cAMP-activated cation channel activity"/>
    <property type="evidence" value="ECO:0007669"/>
    <property type="project" value="TreeGrafter"/>
</dbReference>
<dbReference type="PROSITE" id="PS50042">
    <property type="entry name" value="CNMP_BINDING_3"/>
    <property type="match status" value="1"/>
</dbReference>
<dbReference type="InterPro" id="IPR014710">
    <property type="entry name" value="RmlC-like_jellyroll"/>
</dbReference>
<keyword evidence="7 18" id="KW-1133">Transmembrane helix</keyword>
<keyword evidence="10 18" id="KW-0472">Membrane</keyword>
<dbReference type="GO" id="GO:0005223">
    <property type="term" value="F:intracellularly cGMP-activated cation channel activity"/>
    <property type="evidence" value="ECO:0007669"/>
    <property type="project" value="TreeGrafter"/>
</dbReference>
<evidence type="ECO:0000259" key="19">
    <source>
        <dbReference type="PROSITE" id="PS50042"/>
    </source>
</evidence>
<evidence type="ECO:0000256" key="7">
    <source>
        <dbReference type="ARBA" id="ARBA00022989"/>
    </source>
</evidence>
<dbReference type="InterPro" id="IPR018488">
    <property type="entry name" value="cNMP-bd_CS"/>
</dbReference>
<dbReference type="FunFam" id="2.60.120.10:FF:000020">
    <property type="entry name" value="Cyclic nucleotide-gated channel beta 3"/>
    <property type="match status" value="1"/>
</dbReference>
<evidence type="ECO:0000256" key="16">
    <source>
        <dbReference type="SAM" id="Coils"/>
    </source>
</evidence>
<reference evidence="20" key="1">
    <citation type="submission" date="2023-08" db="EMBL/GenBank/DDBJ databases">
        <authorList>
            <person name="Alioto T."/>
            <person name="Alioto T."/>
            <person name="Gomez Garrido J."/>
        </authorList>
    </citation>
    <scope>NUCLEOTIDE SEQUENCE</scope>
</reference>
<dbReference type="InterPro" id="IPR050866">
    <property type="entry name" value="CNG_cation_channel"/>
</dbReference>
<dbReference type="FunFam" id="1.10.287.70:FF:000072">
    <property type="entry name" value="Cyclic nucleotide gated channel beta 3"/>
    <property type="match status" value="1"/>
</dbReference>
<feature type="transmembrane region" description="Helical" evidence="18">
    <location>
        <begin position="452"/>
        <end position="470"/>
    </location>
</feature>
<keyword evidence="9" id="KW-0406">Ion transport</keyword>
<dbReference type="GO" id="GO:0017071">
    <property type="term" value="C:intracellular cyclic nucleotide activated cation channel complex"/>
    <property type="evidence" value="ECO:0007669"/>
    <property type="project" value="TreeGrafter"/>
</dbReference>
<evidence type="ECO:0000256" key="3">
    <source>
        <dbReference type="ARBA" id="ARBA00022535"/>
    </source>
</evidence>
<evidence type="ECO:0000256" key="10">
    <source>
        <dbReference type="ARBA" id="ARBA00023136"/>
    </source>
</evidence>
<dbReference type="GO" id="GO:0030553">
    <property type="term" value="F:cGMP binding"/>
    <property type="evidence" value="ECO:0007669"/>
    <property type="project" value="UniProtKB-KW"/>
</dbReference>
<dbReference type="FunFam" id="1.10.287.630:FF:000001">
    <property type="entry name" value="Cyclic nucleotide-gated channel alpha 3"/>
    <property type="match status" value="1"/>
</dbReference>
<comment type="catalytic activity">
    <reaction evidence="14">
        <text>K(+)(in) = K(+)(out)</text>
        <dbReference type="Rhea" id="RHEA:29463"/>
        <dbReference type="ChEBI" id="CHEBI:29103"/>
    </reaction>
</comment>
<evidence type="ECO:0000256" key="2">
    <source>
        <dbReference type="ARBA" id="ARBA00022448"/>
    </source>
</evidence>
<dbReference type="GO" id="GO:0005886">
    <property type="term" value="C:plasma membrane"/>
    <property type="evidence" value="ECO:0007669"/>
    <property type="project" value="TreeGrafter"/>
</dbReference>
<name>A0AA36AG24_OCTVU</name>
<keyword evidence="4" id="KW-0716">Sensory transduction</keyword>
<feature type="transmembrane region" description="Helical" evidence="18">
    <location>
        <begin position="248"/>
        <end position="268"/>
    </location>
</feature>
<evidence type="ECO:0000313" key="21">
    <source>
        <dbReference type="Proteomes" id="UP001162480"/>
    </source>
</evidence>
<evidence type="ECO:0000256" key="4">
    <source>
        <dbReference type="ARBA" id="ARBA00022606"/>
    </source>
</evidence>
<keyword evidence="6" id="KW-0547">Nucleotide-binding</keyword>
<proteinExistence type="predicted"/>
<feature type="region of interest" description="Disordered" evidence="17">
    <location>
        <begin position="150"/>
        <end position="189"/>
    </location>
</feature>
<feature type="compositionally biased region" description="Low complexity" evidence="17">
    <location>
        <begin position="747"/>
        <end position="765"/>
    </location>
</feature>
<dbReference type="InterPro" id="IPR018490">
    <property type="entry name" value="cNMP-bd_dom_sf"/>
</dbReference>
<feature type="region of interest" description="Disordered" evidence="17">
    <location>
        <begin position="731"/>
        <end position="765"/>
    </location>
</feature>
<dbReference type="Pfam" id="PF00520">
    <property type="entry name" value="Ion_trans"/>
    <property type="match status" value="1"/>
</dbReference>
<evidence type="ECO:0000256" key="14">
    <source>
        <dbReference type="ARBA" id="ARBA00034430"/>
    </source>
</evidence>
<dbReference type="Gene3D" id="2.60.120.10">
    <property type="entry name" value="Jelly Rolls"/>
    <property type="match status" value="1"/>
</dbReference>
<sequence length="1014" mass="114770">MLKSYSISINVMTFEPYLPFHYTDLCFSKFFNFIPPHAAVSLPSVILLDVSGRRASLESSSSKDTSISAHQLSPFKFSKFSRDSSRLKKMGYGRSPLLSSQSAWGDQVSLPRQDSTDQTFENVSADESFNLSNVSRTLSEQMHELVRAFSSRTQRVKEKTTQPPTPTSSSLSSLEVQSVASHDDNDDEKSSRQQILGSFLPISSQGSGSVSNADSDLLIKLCCCQLKLPKCLKCLRFPEILDPQSKLYMSWLALVTLAFLYNCTVIPLRGVFPYQTEDNFYYWMAMDYLCDFVYLIDIIIFKSRVQFVNEGLLETNKKIIRKKYYMGPMFKSDLASLIPLDLFYLLPHVNFNSWLRLPRMMKILTFWEFYERCDQAARSAHAVRIIKTMTYMLFLIHIETCGYYAVSDYEGIGSNRWVYNGTGNAYIRCFYLATKTATSIGNNPKPTNELEFVFMTFYWLSGVFVFALLVGQIRDIVHAAGQVEASYRKQMDITSWYMQSINLPKEVQGRVRHWFNYNWEQQKTLDENSLIETLPRKMRIDLAIHVHYSTLSKLKIFQDCDQNLLFDLVAKLRPVLCLPGDFICHKGEVGKEMYIVNNGQVEVVGGSDNNTVLATLHEGSVFGEISLLAISGSRRTADVRCKGYVNLFILSKADFNETMNDYPEAQKLLKKRAKKLLKENARLARQEAKQECEAIIKSPKETPKFLKTVMKVMNPESELMQKIESNQVNLPRLSNSNNSLQRDPHIDLSSSTDRTLSDNQVNSLSSGSLSLSDIADDYCVEDSLFGDDDVFEEDLLDLADDVSSPSSDNNSNVFLVNVETSQSTNQSTSNLCSHVSSQGLGSTSNNNNLPEVEIQAVPDNLHDFWPAPNLVKSWSHNSINVMSHLLNTEPRKRKISIHSMSNDSIPNALKTCSKISNIVPVKDISIPVENRVTCAVEVHQQECISSPVQKSISCNQLYKDEELSTKLHLVNPSSQETLIYENNNQTPDLLTQIYRNKDSTPSPKQSESSQETTC</sequence>
<dbReference type="PANTHER" id="PTHR45638">
    <property type="entry name" value="CYCLIC NUCLEOTIDE-GATED CATION CHANNEL SUBUNIT A"/>
    <property type="match status" value="1"/>
</dbReference>
<dbReference type="SUPFAM" id="SSF51206">
    <property type="entry name" value="cAMP-binding domain-like"/>
    <property type="match status" value="1"/>
</dbReference>
<evidence type="ECO:0000256" key="5">
    <source>
        <dbReference type="ARBA" id="ARBA00022692"/>
    </source>
</evidence>
<keyword evidence="16" id="KW-0175">Coiled coil</keyword>
<evidence type="ECO:0000256" key="1">
    <source>
        <dbReference type="ARBA" id="ARBA00004141"/>
    </source>
</evidence>
<accession>A0AA36AG24</accession>
<feature type="domain" description="Cyclic nucleotide-binding" evidence="19">
    <location>
        <begin position="556"/>
        <end position="659"/>
    </location>
</feature>
<keyword evidence="13" id="KW-0844">Vision</keyword>
<keyword evidence="8" id="KW-0142">cGMP-binding</keyword>
<evidence type="ECO:0000256" key="6">
    <source>
        <dbReference type="ARBA" id="ARBA00022741"/>
    </source>
</evidence>
<evidence type="ECO:0000256" key="15">
    <source>
        <dbReference type="ARBA" id="ARBA00036239"/>
    </source>
</evidence>
<dbReference type="EMBL" id="OX597814">
    <property type="protein sequence ID" value="CAI9715449.1"/>
    <property type="molecule type" value="Genomic_DNA"/>
</dbReference>
<comment type="catalytic activity">
    <reaction evidence="15">
        <text>Na(+)(in) = Na(+)(out)</text>
        <dbReference type="Rhea" id="RHEA:34963"/>
        <dbReference type="ChEBI" id="CHEBI:29101"/>
    </reaction>
</comment>
<feature type="compositionally biased region" description="Polar residues" evidence="17">
    <location>
        <begin position="97"/>
        <end position="117"/>
    </location>
</feature>
<dbReference type="InterPro" id="IPR005821">
    <property type="entry name" value="Ion_trans_dom"/>
</dbReference>
<keyword evidence="21" id="KW-1185">Reference proteome</keyword>
<evidence type="ECO:0000313" key="20">
    <source>
        <dbReference type="EMBL" id="CAI9715449.1"/>
    </source>
</evidence>
<keyword evidence="5 18" id="KW-0812">Transmembrane</keyword>
<keyword evidence="12" id="KW-0407">Ion channel</keyword>
<gene>
    <name evidence="20" type="ORF">OCTVUL_1B009760</name>
</gene>
<dbReference type="CDD" id="cd00038">
    <property type="entry name" value="CAP_ED"/>
    <property type="match status" value="1"/>
</dbReference>
<evidence type="ECO:0000256" key="18">
    <source>
        <dbReference type="SAM" id="Phobius"/>
    </source>
</evidence>